<feature type="region of interest" description="Disordered" evidence="2">
    <location>
        <begin position="675"/>
        <end position="699"/>
    </location>
</feature>
<accession>W7JF82</accession>
<gene>
    <name evidence="3" type="ORF">C923_01712</name>
</gene>
<protein>
    <submittedName>
        <fullName evidence="3">Uncharacterized protein</fullName>
    </submittedName>
</protein>
<proteinExistence type="predicted"/>
<reference evidence="3 4" key="1">
    <citation type="submission" date="2013-02" db="EMBL/GenBank/DDBJ databases">
        <title>The Genome Sequence of Plasmodium falciparum UGT5.1.</title>
        <authorList>
            <consortium name="The Broad Institute Genome Sequencing Platform"/>
            <consortium name="The Broad Institute Genome Sequencing Center for Infectious Disease"/>
            <person name="Neafsey D."/>
            <person name="Cheeseman I."/>
            <person name="Volkman S."/>
            <person name="Adams J."/>
            <person name="Walker B."/>
            <person name="Young S.K."/>
            <person name="Zeng Q."/>
            <person name="Gargeya S."/>
            <person name="Fitzgerald M."/>
            <person name="Haas B."/>
            <person name="Abouelleil A."/>
            <person name="Alvarado L."/>
            <person name="Arachchi H.M."/>
            <person name="Berlin A.M."/>
            <person name="Chapman S.B."/>
            <person name="Dewar J."/>
            <person name="Goldberg J."/>
            <person name="Griggs A."/>
            <person name="Gujja S."/>
            <person name="Hansen M."/>
            <person name="Howarth C."/>
            <person name="Imamovic A."/>
            <person name="Larimer J."/>
            <person name="McCowan C."/>
            <person name="Murphy C."/>
            <person name="Neiman D."/>
            <person name="Pearson M."/>
            <person name="Priest M."/>
            <person name="Roberts A."/>
            <person name="Saif S."/>
            <person name="Shea T."/>
            <person name="Sisk P."/>
            <person name="Sykes S."/>
            <person name="Wortman J."/>
            <person name="Nusbaum C."/>
            <person name="Birren B."/>
        </authorList>
    </citation>
    <scope>NUCLEOTIDE SEQUENCE [LARGE SCALE GENOMIC DNA]</scope>
    <source>
        <strain evidence="3 4">UGT5.1</strain>
    </source>
</reference>
<dbReference type="OrthoDB" id="377880at2759"/>
<evidence type="ECO:0000313" key="3">
    <source>
        <dbReference type="EMBL" id="EWC77635.1"/>
    </source>
</evidence>
<feature type="region of interest" description="Disordered" evidence="2">
    <location>
        <begin position="1"/>
        <end position="34"/>
    </location>
</feature>
<feature type="region of interest" description="Disordered" evidence="2">
    <location>
        <begin position="578"/>
        <end position="603"/>
    </location>
</feature>
<keyword evidence="1" id="KW-0175">Coiled coil</keyword>
<feature type="coiled-coil region" evidence="1">
    <location>
        <begin position="180"/>
        <end position="275"/>
    </location>
</feature>
<name>W7JF82_PLAFA</name>
<dbReference type="EMBL" id="KE124486">
    <property type="protein sequence ID" value="EWC77635.1"/>
    <property type="molecule type" value="Genomic_DNA"/>
</dbReference>
<evidence type="ECO:0000256" key="1">
    <source>
        <dbReference type="SAM" id="Coils"/>
    </source>
</evidence>
<feature type="compositionally biased region" description="Basic residues" evidence="2">
    <location>
        <begin position="1"/>
        <end position="10"/>
    </location>
</feature>
<dbReference type="Proteomes" id="UP000030697">
    <property type="component" value="Unassembled WGS sequence"/>
</dbReference>
<sequence>MAIKKKKKETKSKDNNNDNLRNEKKSTNLENGKYDKKKVEIYEHGIGGITQNKNDNNKENAYDDDIYHDKSEHINVKYLNEKDYEIEKVSKRIYEENSKIKKISLHHKILKEEFETKQLIEQNDKKKKNSLDYYKKVIIKLKNNINNMEEYTNNITNDINVLKAHIDDERNERIIYNNNMKILINEYNSLKKNIQDLNMQEKEQHKFNTKLKEELKELYKEKENMEKKHREDFKKLQQKIKEQKILSYENKINDLTKEKDKNKMENGEANKYEDKHNNNNIHNDNNIYNMINILNYYEDEKKKQLQNKIVMLKKLCLRILFINEYQIYNIKKLQENINNMNNAINSINLISYKKGDFDHIIINLNVSKEKNYSLISRINLLNYETNVLKQLIKKMKEKFKHLNLQNDEIINLKYDISNNMNEKMKHIKTSLLTNQETCNLKKKCFDDCLLYLKQLYTFIKNYENNNDKLNIKSQIINKDKNLHFNYIHKYNEDILVDENYINDFLIYIEKYIYSLNFYLPTQNFNYKKYLLHNGSIHNITLDTHASSKEYLQKEDSSEFNQHGHNLLRDSLNLNEQQENKDHLQHEEHTHEEEPKDANGDMVNIEDANGDMVNIKDTRGDIENIEDKSGDMENMKEPNGDMENMKEPNDDIQILKEPNDDIQILKEPNDDIQILKEPNDDIQILKEPNDDRYPNFEGTK</sequence>
<feature type="region of interest" description="Disordered" evidence="2">
    <location>
        <begin position="623"/>
        <end position="646"/>
    </location>
</feature>
<evidence type="ECO:0000256" key="2">
    <source>
        <dbReference type="SAM" id="MobiDB-lite"/>
    </source>
</evidence>
<feature type="compositionally biased region" description="Basic and acidic residues" evidence="2">
    <location>
        <begin position="578"/>
        <end position="598"/>
    </location>
</feature>
<feature type="coiled-coil region" evidence="1">
    <location>
        <begin position="452"/>
        <end position="479"/>
    </location>
</feature>
<feature type="compositionally biased region" description="Basic and acidic residues" evidence="2">
    <location>
        <begin position="11"/>
        <end position="34"/>
    </location>
</feature>
<dbReference type="AlphaFoldDB" id="W7JF82"/>
<organism evidence="3 4">
    <name type="scientific">Plasmodium falciparum UGT5.1</name>
    <dbReference type="NCBI Taxonomy" id="1237627"/>
    <lineage>
        <taxon>Eukaryota</taxon>
        <taxon>Sar</taxon>
        <taxon>Alveolata</taxon>
        <taxon>Apicomplexa</taxon>
        <taxon>Aconoidasida</taxon>
        <taxon>Haemosporida</taxon>
        <taxon>Plasmodiidae</taxon>
        <taxon>Plasmodium</taxon>
        <taxon>Plasmodium (Laverania)</taxon>
    </lineage>
</organism>
<evidence type="ECO:0000313" key="4">
    <source>
        <dbReference type="Proteomes" id="UP000030697"/>
    </source>
</evidence>